<keyword evidence="3" id="KW-1185">Reference proteome</keyword>
<evidence type="ECO:0000256" key="1">
    <source>
        <dbReference type="SAM" id="Phobius"/>
    </source>
</evidence>
<name>A0A089IVD2_PAEDU</name>
<sequence>MSIYPKYIRVFKLGVQASMEYRLDFAFSLISAFFPIMIQYYIWTAVYGRSGSGQFFGYTYGEMILYTIVAAIVTKIVTTNMDHVIASDIKDGALNKFLVQPASYFGLKLFTLLGQKLFFFTVMLVVLFLVIFYFGGRYGIHIPLVNLVYFVAAMALSLILNFLISYTIAAIAFWLSEISYFFEMTGLLVIILSGGVFPIEVFGKAVSSLLNYLPFKYTIYFPSNVINGKLMMSEITEGLLMQIFWIGVMFLVSKLVWRIGFKKYLGLGG</sequence>
<proteinExistence type="predicted"/>
<dbReference type="RefSeq" id="WP_042206722.1">
    <property type="nucleotide sequence ID" value="NZ_CP009288.1"/>
</dbReference>
<dbReference type="Pfam" id="PF06182">
    <property type="entry name" value="ABC2_membrane_6"/>
    <property type="match status" value="1"/>
</dbReference>
<gene>
    <name evidence="2" type="ORF">PDUR_14005</name>
</gene>
<feature type="transmembrane region" description="Helical" evidence="1">
    <location>
        <begin position="117"/>
        <end position="135"/>
    </location>
</feature>
<feature type="transmembrane region" description="Helical" evidence="1">
    <location>
        <begin position="21"/>
        <end position="43"/>
    </location>
</feature>
<evidence type="ECO:0008006" key="4">
    <source>
        <dbReference type="Google" id="ProtNLM"/>
    </source>
</evidence>
<feature type="transmembrane region" description="Helical" evidence="1">
    <location>
        <begin position="187"/>
        <end position="206"/>
    </location>
</feature>
<protein>
    <recommendedName>
        <fullName evidence="4">ABC transporter permease</fullName>
    </recommendedName>
</protein>
<keyword evidence="1" id="KW-0472">Membrane</keyword>
<keyword evidence="1" id="KW-1133">Transmembrane helix</keyword>
<dbReference type="STRING" id="44251.PDUR_14005"/>
<accession>A0A089IVD2</accession>
<dbReference type="Proteomes" id="UP000029409">
    <property type="component" value="Chromosome"/>
</dbReference>
<feature type="transmembrane region" description="Helical" evidence="1">
    <location>
        <begin position="147"/>
        <end position="175"/>
    </location>
</feature>
<feature type="transmembrane region" description="Helical" evidence="1">
    <location>
        <begin position="55"/>
        <end position="73"/>
    </location>
</feature>
<dbReference type="PANTHER" id="PTHR36832">
    <property type="entry name" value="SLR1174 PROTEIN-RELATED"/>
    <property type="match status" value="1"/>
</dbReference>
<dbReference type="KEGG" id="pdu:PDUR_14005"/>
<dbReference type="InterPro" id="IPR010390">
    <property type="entry name" value="ABC-2_transporter-like"/>
</dbReference>
<feature type="transmembrane region" description="Helical" evidence="1">
    <location>
        <begin position="239"/>
        <end position="257"/>
    </location>
</feature>
<dbReference type="OrthoDB" id="8582979at2"/>
<dbReference type="AlphaFoldDB" id="A0A089IVD2"/>
<dbReference type="eggNOG" id="COG4587">
    <property type="taxonomic scope" value="Bacteria"/>
</dbReference>
<dbReference type="PANTHER" id="PTHR36832:SF1">
    <property type="entry name" value="SLR1174 PROTEIN"/>
    <property type="match status" value="1"/>
</dbReference>
<keyword evidence="1" id="KW-0812">Transmembrane</keyword>
<evidence type="ECO:0000313" key="2">
    <source>
        <dbReference type="EMBL" id="AIQ12904.1"/>
    </source>
</evidence>
<dbReference type="EMBL" id="CP009288">
    <property type="protein sequence ID" value="AIQ12904.1"/>
    <property type="molecule type" value="Genomic_DNA"/>
</dbReference>
<reference evidence="2 3" key="1">
    <citation type="submission" date="2014-08" db="EMBL/GenBank/DDBJ databases">
        <title>Comparative genomics of the Paenibacillus odorifer group.</title>
        <authorList>
            <person name="den Bakker H.C."/>
            <person name="Tsai Y.-C."/>
            <person name="Martin N."/>
            <person name="Korlach J."/>
            <person name="Wiedmann M."/>
        </authorList>
    </citation>
    <scope>NUCLEOTIDE SEQUENCE [LARGE SCALE GENOMIC DNA]</scope>
    <source>
        <strain evidence="2 3">DSM 1735</strain>
    </source>
</reference>
<evidence type="ECO:0000313" key="3">
    <source>
        <dbReference type="Proteomes" id="UP000029409"/>
    </source>
</evidence>
<organism evidence="2 3">
    <name type="scientific">Paenibacillus durus</name>
    <name type="common">Paenibacillus azotofixans</name>
    <dbReference type="NCBI Taxonomy" id="44251"/>
    <lineage>
        <taxon>Bacteria</taxon>
        <taxon>Bacillati</taxon>
        <taxon>Bacillota</taxon>
        <taxon>Bacilli</taxon>
        <taxon>Bacillales</taxon>
        <taxon>Paenibacillaceae</taxon>
        <taxon>Paenibacillus</taxon>
    </lineage>
</organism>